<evidence type="ECO:0000256" key="4">
    <source>
        <dbReference type="ARBA" id="ARBA00023136"/>
    </source>
</evidence>
<evidence type="ECO:0000256" key="5">
    <source>
        <dbReference type="SAM" id="MobiDB-lite"/>
    </source>
</evidence>
<feature type="compositionally biased region" description="Polar residues" evidence="5">
    <location>
        <begin position="87"/>
        <end position="103"/>
    </location>
</feature>
<reference evidence="6" key="2">
    <citation type="submission" date="2019-06" db="EMBL/GenBank/DDBJ databases">
        <title>Genomics analysis of Aphanomyces spp. identifies a new class of oomycete effector associated with host adaptation.</title>
        <authorList>
            <person name="Gaulin E."/>
        </authorList>
    </citation>
    <scope>NUCLEOTIDE SEQUENCE</scope>
    <source>
        <strain evidence="6">CBS 578.67</strain>
    </source>
</reference>
<accession>A0A485LFG4</accession>
<evidence type="ECO:0000313" key="6">
    <source>
        <dbReference type="EMBL" id="KAF0687624.1"/>
    </source>
</evidence>
<dbReference type="GO" id="GO:0050290">
    <property type="term" value="F:sphingomyelin phosphodiesterase D activity"/>
    <property type="evidence" value="ECO:0007669"/>
    <property type="project" value="InterPro"/>
</dbReference>
<proteinExistence type="predicted"/>
<protein>
    <submittedName>
        <fullName evidence="7">Aste57867_20608 protein</fullName>
    </submittedName>
</protein>
<dbReference type="EMBL" id="VJMH01006897">
    <property type="protein sequence ID" value="KAF0687624.1"/>
    <property type="molecule type" value="Genomic_DNA"/>
</dbReference>
<dbReference type="GO" id="GO:0046475">
    <property type="term" value="P:glycerophospholipid catabolic process"/>
    <property type="evidence" value="ECO:0007669"/>
    <property type="project" value="TreeGrafter"/>
</dbReference>
<dbReference type="PANTHER" id="PTHR12988:SF6">
    <property type="entry name" value="SPHINGOMYELIN PHOSPHODIESTERASE 4"/>
    <property type="match status" value="1"/>
</dbReference>
<dbReference type="PANTHER" id="PTHR12988">
    <property type="entry name" value="SPHINGOMYELIN PHOSPHODIESTERASE 4"/>
    <property type="match status" value="1"/>
</dbReference>
<dbReference type="OrthoDB" id="10251508at2759"/>
<reference evidence="7 8" key="1">
    <citation type="submission" date="2019-03" db="EMBL/GenBank/DDBJ databases">
        <authorList>
            <person name="Gaulin E."/>
            <person name="Dumas B."/>
        </authorList>
    </citation>
    <scope>NUCLEOTIDE SEQUENCE [LARGE SCALE GENOMIC DNA]</scope>
    <source>
        <strain evidence="7">CBS 568.67</strain>
    </source>
</reference>
<dbReference type="EMBL" id="CAADRA010006923">
    <property type="protein sequence ID" value="VFT97288.1"/>
    <property type="molecule type" value="Genomic_DNA"/>
</dbReference>
<dbReference type="Proteomes" id="UP000332933">
    <property type="component" value="Unassembled WGS sequence"/>
</dbReference>
<organism evidence="7 8">
    <name type="scientific">Aphanomyces stellatus</name>
    <dbReference type="NCBI Taxonomy" id="120398"/>
    <lineage>
        <taxon>Eukaryota</taxon>
        <taxon>Sar</taxon>
        <taxon>Stramenopiles</taxon>
        <taxon>Oomycota</taxon>
        <taxon>Saprolegniomycetes</taxon>
        <taxon>Saprolegniales</taxon>
        <taxon>Verrucalvaceae</taxon>
        <taxon>Aphanomyces</taxon>
    </lineage>
</organism>
<keyword evidence="2" id="KW-0812">Transmembrane</keyword>
<keyword evidence="4" id="KW-0472">Membrane</keyword>
<gene>
    <name evidence="7" type="primary">Aste57867_20608</name>
    <name evidence="6" type="ORF">As57867_020540</name>
    <name evidence="7" type="ORF">ASTE57867_20608</name>
</gene>
<feature type="region of interest" description="Disordered" evidence="5">
    <location>
        <begin position="87"/>
        <end position="109"/>
    </location>
</feature>
<evidence type="ECO:0000256" key="1">
    <source>
        <dbReference type="ARBA" id="ARBA00004167"/>
    </source>
</evidence>
<evidence type="ECO:0000256" key="3">
    <source>
        <dbReference type="ARBA" id="ARBA00022989"/>
    </source>
</evidence>
<dbReference type="InterPro" id="IPR024129">
    <property type="entry name" value="Sphingomy_SMPD4"/>
</dbReference>
<dbReference type="GO" id="GO:0006685">
    <property type="term" value="P:sphingomyelin catabolic process"/>
    <property type="evidence" value="ECO:0007669"/>
    <property type="project" value="TreeGrafter"/>
</dbReference>
<dbReference type="AlphaFoldDB" id="A0A485LFG4"/>
<name>A0A485LFG4_9STRA</name>
<evidence type="ECO:0000313" key="7">
    <source>
        <dbReference type="EMBL" id="VFT97288.1"/>
    </source>
</evidence>
<dbReference type="GO" id="GO:0016020">
    <property type="term" value="C:membrane"/>
    <property type="evidence" value="ECO:0007669"/>
    <property type="project" value="UniProtKB-SubCell"/>
</dbReference>
<evidence type="ECO:0000313" key="8">
    <source>
        <dbReference type="Proteomes" id="UP000332933"/>
    </source>
</evidence>
<keyword evidence="3" id="KW-1133">Transmembrane helix</keyword>
<dbReference type="Pfam" id="PF14724">
    <property type="entry name" value="mit_SMPDase"/>
    <property type="match status" value="2"/>
</dbReference>
<dbReference type="GO" id="GO:0046513">
    <property type="term" value="P:ceramide biosynthetic process"/>
    <property type="evidence" value="ECO:0007669"/>
    <property type="project" value="TreeGrafter"/>
</dbReference>
<evidence type="ECO:0000256" key="2">
    <source>
        <dbReference type="ARBA" id="ARBA00022692"/>
    </source>
</evidence>
<keyword evidence="8" id="KW-1185">Reference proteome</keyword>
<sequence>MENLKFDEFLRAGEPGAMTIASACARLQKLLTTELSTPLHLHSVDSRRKFFAFFPRFLDRVFGEDTEKQQNGTKSSAWIASVAQGTLTESGSSGTPQRPTSPRVSGPNAHLGEQGQALVELFQKSLFDFVFNISHAVRYRVDLTLLPLPAQVEMRNSGAVTALYAKLLSAPSLSVNGKNQCFMVPIQNYFLFSVLRYPVSTSKLKRPAAAASTSNGSTSSNATSGNNYWWRMSFATEGIEALTRRHPYNVLLLEYLQAFLPHGPEKLSFKSGRKQSMELFLNLLVELWLHQNQVSYGGEANIHPLTLVKAVDQYTPPTDDLLCCLLLTLVHVLADAHIPLLVHPSTHIVLKAIQKPLYDFFQICFARSSPDTNPTSFCMLVDVFLAYLQPWQCVHWTSSATAATAATYSPAYASYVLANYHFYTTLFGVFVVNARELDWDVQNAHMLERALNIFTPDLIGLLHQAYCFLSQTPTATPLTQAESNILTRHLSEFGLTSYAVSLPQDFRRNAEHVLDKLQYVRDVHPKPSSTFFPSVFSSNASVGGGAASPAVHSADEATLDRASARLRLVFEIPDTYVPASSFHAPLARVFSLGSLEPNRDEHNELTPEGRLQIRRGLRLCTVDTVQYTGDPMLKPISSYEIPSLVRFWYKVSVLLNTVLDLPQPDAPAFRVNLRFLAAKSNVLWLSAFVVLTYLLLW</sequence>
<comment type="subcellular location">
    <subcellularLocation>
        <location evidence="1">Membrane</location>
        <topology evidence="1">Single-pass membrane protein</topology>
    </subcellularLocation>
</comment>